<keyword evidence="3" id="KW-1185">Reference proteome</keyword>
<sequence>MAAVEAPLEVLEPGGHPGARLGLEGASEGQEPCRLNDRRLPRLRWRRELERYFEYLRQRPNFGIGESLPHSCIAKQYRRLQQFCRCLDEVE</sequence>
<dbReference type="Proteomes" id="UP000470404">
    <property type="component" value="Unassembled WGS sequence"/>
</dbReference>
<proteinExistence type="predicted"/>
<dbReference type="RefSeq" id="WP_157905068.1">
    <property type="nucleotide sequence ID" value="NZ_JAAGNC010000215.1"/>
</dbReference>
<reference evidence="2 3" key="1">
    <citation type="submission" date="2020-01" db="EMBL/GenBank/DDBJ databases">
        <title>Insect and environment-associated Actinomycetes.</title>
        <authorList>
            <person name="Currrie C."/>
            <person name="Chevrette M."/>
            <person name="Carlson C."/>
            <person name="Stubbendieck R."/>
            <person name="Wendt-Pienkowski E."/>
        </authorList>
    </citation>
    <scope>NUCLEOTIDE SEQUENCE [LARGE SCALE GENOMIC DNA]</scope>
    <source>
        <strain evidence="2 3">SID8386</strain>
    </source>
</reference>
<evidence type="ECO:0000313" key="3">
    <source>
        <dbReference type="Proteomes" id="UP000470404"/>
    </source>
</evidence>
<dbReference type="EMBL" id="JAAGNC010000215">
    <property type="protein sequence ID" value="NEC62637.1"/>
    <property type="molecule type" value="Genomic_DNA"/>
</dbReference>
<feature type="region of interest" description="Disordered" evidence="1">
    <location>
        <begin position="1"/>
        <end position="32"/>
    </location>
</feature>
<accession>A0ABX0C7G6</accession>
<evidence type="ECO:0000313" key="2">
    <source>
        <dbReference type="EMBL" id="NEC62637.1"/>
    </source>
</evidence>
<gene>
    <name evidence="2" type="ORF">G3I59_45350</name>
</gene>
<organism evidence="2 3">
    <name type="scientific">Amycolatopsis rubida</name>
    <dbReference type="NCBI Taxonomy" id="112413"/>
    <lineage>
        <taxon>Bacteria</taxon>
        <taxon>Bacillati</taxon>
        <taxon>Actinomycetota</taxon>
        <taxon>Actinomycetes</taxon>
        <taxon>Pseudonocardiales</taxon>
        <taxon>Pseudonocardiaceae</taxon>
        <taxon>Amycolatopsis</taxon>
    </lineage>
</organism>
<evidence type="ECO:0000256" key="1">
    <source>
        <dbReference type="SAM" id="MobiDB-lite"/>
    </source>
</evidence>
<comment type="caution">
    <text evidence="2">The sequence shown here is derived from an EMBL/GenBank/DDBJ whole genome shotgun (WGS) entry which is preliminary data.</text>
</comment>
<protein>
    <submittedName>
        <fullName evidence="2">Uncharacterized protein</fullName>
    </submittedName>
</protein>
<name>A0ABX0C7G6_9PSEU</name>